<sequence>MDLDGKTLADWLLSQPVGNLPKRSFAYQANYAALASNLEPLHREVTTTANRMDGGYLTDHGPDHIRKLISRISDLLSAGDGFITAYEAYILLCAAQFHDVGNIFGRDRHEEKSWQIMERNRATLPPDTIEQRLIYDIAKAHGGERKDKLSDMQRTYDIAQTTVRPQLLAAILKFADELAEDSERAARYTAHLGLLGGSEIFHEYALALQNVSIDGPSREVRFQFEMPVSKAVRTFAKGSPGATSGVYLLDEIFKRTMKCHCERMYCSRFMRSVVDLTAVSVNIAVTNDAGFKVEETIAYKLAETGYPDSSGQDIYEVCEDLTHWKNVGRLNGLALKSELEQTHVQ</sequence>
<proteinExistence type="predicted"/>
<dbReference type="Pfam" id="PF24391">
    <property type="entry name" value="HD-CE"/>
    <property type="match status" value="1"/>
</dbReference>
<name>A0ABR7UHI1_9BRAD</name>
<dbReference type="Proteomes" id="UP000639516">
    <property type="component" value="Unassembled WGS sequence"/>
</dbReference>
<evidence type="ECO:0000259" key="1">
    <source>
        <dbReference type="Pfam" id="PF24391"/>
    </source>
</evidence>
<comment type="caution">
    <text evidence="2">The sequence shown here is derived from an EMBL/GenBank/DDBJ whole genome shotgun (WGS) entry which is preliminary data.</text>
</comment>
<evidence type="ECO:0000313" key="3">
    <source>
        <dbReference type="Proteomes" id="UP000639516"/>
    </source>
</evidence>
<accession>A0ABR7UHI1</accession>
<gene>
    <name evidence="2" type="ORF">HA482_35810</name>
</gene>
<reference evidence="2 3" key="1">
    <citation type="journal article" date="2020" name="Arch. Microbiol.">
        <title>Bradyrhizobium campsiandrae sp. nov., a nitrogen-fixing bacterial strain isolated from a native leguminous tree from the Amazon adapted to flooded conditions.</title>
        <authorList>
            <person name="Cabral Michel D."/>
            <person name="Martins da Costa E."/>
            <person name="Azarias Guimaraes A."/>
            <person name="Soares de Carvalho T."/>
            <person name="Santos de Castro Caputo P."/>
            <person name="Willems A."/>
            <person name="de Souza Moreira F.M."/>
        </authorList>
    </citation>
    <scope>NUCLEOTIDE SEQUENCE [LARGE SCALE GENOMIC DNA]</scope>
    <source>
        <strain evidence="3">INPA 384B</strain>
    </source>
</reference>
<keyword evidence="3" id="KW-1185">Reference proteome</keyword>
<feature type="domain" description="HD-CE" evidence="1">
    <location>
        <begin position="56"/>
        <end position="228"/>
    </location>
</feature>
<dbReference type="Gene3D" id="1.10.3210.10">
    <property type="entry name" value="Hypothetical protein af1432"/>
    <property type="match status" value="1"/>
</dbReference>
<dbReference type="InterPro" id="IPR056471">
    <property type="entry name" value="HD-CE"/>
</dbReference>
<evidence type="ECO:0000313" key="2">
    <source>
        <dbReference type="EMBL" id="MBC9983559.1"/>
    </source>
</evidence>
<dbReference type="EMBL" id="JAATTO010000073">
    <property type="protein sequence ID" value="MBC9983559.1"/>
    <property type="molecule type" value="Genomic_DNA"/>
</dbReference>
<dbReference type="RefSeq" id="WP_188107598.1">
    <property type="nucleotide sequence ID" value="NZ_JAANIH010000084.1"/>
</dbReference>
<organism evidence="2 3">
    <name type="scientific">Bradyrhizobium campsiandrae</name>
    <dbReference type="NCBI Taxonomy" id="1729892"/>
    <lineage>
        <taxon>Bacteria</taxon>
        <taxon>Pseudomonadati</taxon>
        <taxon>Pseudomonadota</taxon>
        <taxon>Alphaproteobacteria</taxon>
        <taxon>Hyphomicrobiales</taxon>
        <taxon>Nitrobacteraceae</taxon>
        <taxon>Bradyrhizobium</taxon>
    </lineage>
</organism>
<protein>
    <recommendedName>
        <fullName evidence="1">HD-CE domain-containing protein</fullName>
    </recommendedName>
</protein>
<dbReference type="SUPFAM" id="SSF109604">
    <property type="entry name" value="HD-domain/PDEase-like"/>
    <property type="match status" value="1"/>
</dbReference>